<evidence type="ECO:0000259" key="1">
    <source>
        <dbReference type="Pfam" id="PF02840"/>
    </source>
</evidence>
<dbReference type="EMBL" id="CAUYUJ010015600">
    <property type="protein sequence ID" value="CAK0856072.1"/>
    <property type="molecule type" value="Genomic_DNA"/>
</dbReference>
<gene>
    <name evidence="2" type="ORF">PCOR1329_LOCUS46536</name>
</gene>
<sequence length="259" mass="27787">MVEVVIPDGERDQVGVGVGTELAKSKYAEDVFDSGHSSVWGSWFEPATGRWGYACCRSTARPGPPCCAGGGAPRAGREAGDGAGAPQRAAEQAILAWVRSRLLEWRARLSAGDARLLAEPAFGVPAKLAEVELKVEPLVRRLGGLSSPLDAQVLHMLKRMVDLAQQGDYLAANQVYMDGTIGHTQWHDGFQKAMPAGGGKANKVGRAKFDARNALSDGQQYDYLLSFKRLVALSELLQLHAAPEKESGAPRLVSRGRPR</sequence>
<comment type="caution">
    <text evidence="2">The sequence shown here is derived from an EMBL/GenBank/DDBJ whole genome shotgun (WGS) entry which is preliminary data.</text>
</comment>
<feature type="domain" description="Prp18" evidence="1">
    <location>
        <begin position="97"/>
        <end position="234"/>
    </location>
</feature>
<dbReference type="Pfam" id="PF02840">
    <property type="entry name" value="Prp18"/>
    <property type="match status" value="1"/>
</dbReference>
<reference evidence="2" key="1">
    <citation type="submission" date="2023-10" db="EMBL/GenBank/DDBJ databases">
        <authorList>
            <person name="Chen Y."/>
            <person name="Shah S."/>
            <person name="Dougan E. K."/>
            <person name="Thang M."/>
            <person name="Chan C."/>
        </authorList>
    </citation>
    <scope>NUCLEOTIDE SEQUENCE [LARGE SCALE GENOMIC DNA]</scope>
</reference>
<dbReference type="SUPFAM" id="SSF47938">
    <property type="entry name" value="Functional domain of the splicing factor Prp18"/>
    <property type="match status" value="1"/>
</dbReference>
<evidence type="ECO:0000313" key="3">
    <source>
        <dbReference type="Proteomes" id="UP001189429"/>
    </source>
</evidence>
<dbReference type="Proteomes" id="UP001189429">
    <property type="component" value="Unassembled WGS sequence"/>
</dbReference>
<proteinExistence type="predicted"/>
<name>A0ABN9U9U3_9DINO</name>
<protein>
    <recommendedName>
        <fullName evidence="1">Prp18 domain-containing protein</fullName>
    </recommendedName>
</protein>
<keyword evidence="3" id="KW-1185">Reference proteome</keyword>
<evidence type="ECO:0000313" key="2">
    <source>
        <dbReference type="EMBL" id="CAK0856072.1"/>
    </source>
</evidence>
<dbReference type="InterPro" id="IPR004098">
    <property type="entry name" value="Prp18"/>
</dbReference>
<accession>A0ABN9U9U3</accession>
<organism evidence="2 3">
    <name type="scientific">Prorocentrum cordatum</name>
    <dbReference type="NCBI Taxonomy" id="2364126"/>
    <lineage>
        <taxon>Eukaryota</taxon>
        <taxon>Sar</taxon>
        <taxon>Alveolata</taxon>
        <taxon>Dinophyceae</taxon>
        <taxon>Prorocentrales</taxon>
        <taxon>Prorocentraceae</taxon>
        <taxon>Prorocentrum</taxon>
    </lineage>
</organism>
<dbReference type="Gene3D" id="1.20.940.10">
    <property type="entry name" value="Functional domain of the splicing factor Prp18"/>
    <property type="match status" value="1"/>
</dbReference>